<feature type="domain" description="NTP pyrophosphohydrolase MazG-like" evidence="1">
    <location>
        <begin position="24"/>
        <end position="97"/>
    </location>
</feature>
<evidence type="ECO:0000259" key="1">
    <source>
        <dbReference type="Pfam" id="PF03819"/>
    </source>
</evidence>
<dbReference type="InterPro" id="IPR048015">
    <property type="entry name" value="NTP-PPase_MazG-like_N"/>
</dbReference>
<evidence type="ECO:0000313" key="2">
    <source>
        <dbReference type="EMBL" id="OGC04491.1"/>
    </source>
</evidence>
<dbReference type="PANTHER" id="PTHR30522">
    <property type="entry name" value="NUCLEOSIDE TRIPHOSPHATE PYROPHOSPHOHYDROLASE"/>
    <property type="match status" value="1"/>
</dbReference>
<proteinExistence type="predicted"/>
<accession>A0A1F4R8J2</accession>
<dbReference type="GO" id="GO:0046052">
    <property type="term" value="P:UTP catabolic process"/>
    <property type="evidence" value="ECO:0007669"/>
    <property type="project" value="TreeGrafter"/>
</dbReference>
<dbReference type="AlphaFoldDB" id="A0A1F4R8J2"/>
<gene>
    <name evidence="2" type="ORF">A3H38_02190</name>
</gene>
<dbReference type="Pfam" id="PF03819">
    <property type="entry name" value="MazG"/>
    <property type="match status" value="2"/>
</dbReference>
<dbReference type="FunFam" id="1.10.287.1080:FF:000003">
    <property type="entry name" value="Nucleoside triphosphate pyrophosphohydrolase"/>
    <property type="match status" value="1"/>
</dbReference>
<dbReference type="GO" id="GO:0047429">
    <property type="term" value="F:nucleoside triphosphate diphosphatase activity"/>
    <property type="evidence" value="ECO:0007669"/>
    <property type="project" value="InterPro"/>
</dbReference>
<dbReference type="NCBIfam" id="NF007113">
    <property type="entry name" value="PRK09562.1"/>
    <property type="match status" value="1"/>
</dbReference>
<dbReference type="Proteomes" id="UP000176938">
    <property type="component" value="Unassembled WGS sequence"/>
</dbReference>
<dbReference type="NCBIfam" id="TIGR00444">
    <property type="entry name" value="mazG"/>
    <property type="match status" value="1"/>
</dbReference>
<dbReference type="Gene3D" id="1.10.287.1080">
    <property type="entry name" value="MazG-like"/>
    <property type="match status" value="2"/>
</dbReference>
<dbReference type="GO" id="GO:0046076">
    <property type="term" value="P:dTTP catabolic process"/>
    <property type="evidence" value="ECO:0007669"/>
    <property type="project" value="TreeGrafter"/>
</dbReference>
<dbReference type="PANTHER" id="PTHR30522:SF0">
    <property type="entry name" value="NUCLEOSIDE TRIPHOSPHATE PYROPHOSPHOHYDROLASE"/>
    <property type="match status" value="1"/>
</dbReference>
<dbReference type="GO" id="GO:0006203">
    <property type="term" value="P:dGTP catabolic process"/>
    <property type="evidence" value="ECO:0007669"/>
    <property type="project" value="TreeGrafter"/>
</dbReference>
<dbReference type="CDD" id="cd11529">
    <property type="entry name" value="NTP-PPase_MazG_Cterm"/>
    <property type="match status" value="1"/>
</dbReference>
<dbReference type="InterPro" id="IPR048011">
    <property type="entry name" value="NTP-PPase_MazG-like_C"/>
</dbReference>
<dbReference type="CDD" id="cd11528">
    <property type="entry name" value="NTP-PPase_MazG_Nterm"/>
    <property type="match status" value="1"/>
</dbReference>
<dbReference type="EMBL" id="METP01000050">
    <property type="protein sequence ID" value="OGC04491.1"/>
    <property type="molecule type" value="Genomic_DNA"/>
</dbReference>
<protein>
    <submittedName>
        <fullName evidence="2">Nucleoside triphosphate pyrophosphohydrolase</fullName>
    </submittedName>
</protein>
<dbReference type="InterPro" id="IPR011551">
    <property type="entry name" value="NTP_PyrPHydrolase_MazG"/>
</dbReference>
<dbReference type="GO" id="GO:0046061">
    <property type="term" value="P:dATP catabolic process"/>
    <property type="evidence" value="ECO:0007669"/>
    <property type="project" value="TreeGrafter"/>
</dbReference>
<dbReference type="FunFam" id="1.10.287.1080:FF:000001">
    <property type="entry name" value="Nucleoside triphosphate pyrophosphohydrolase"/>
    <property type="match status" value="1"/>
</dbReference>
<name>A0A1F4R8J2_UNCSA</name>
<organism evidence="2 3">
    <name type="scientific">candidate division WOR-1 bacterium RIFCSPLOWO2_02_FULL_46_20</name>
    <dbReference type="NCBI Taxonomy" id="1802567"/>
    <lineage>
        <taxon>Bacteria</taxon>
        <taxon>Bacillati</taxon>
        <taxon>Saganbacteria</taxon>
    </lineage>
</organism>
<sequence length="263" mass="30581">MKKLDEFVRIVRRLRKQCPWDREQTFESLKPFLVEEVYEAISAIDDKDYDRLGEELGDMLLHIVMLSVFAEEGDHFDIIKVIDGISAKMVRRHPHVFANGKAKTKEQIWLKWEKIKAAEKKAKGKINKGMLDGVPRSLPALYRAEKVQRRAARVGFDWDQVAGAWDKVHEELDEVKFEIQNSKHETNLKTKIRSSKLKEEIGDLLFAVVNVARKLDIDAEDALQQANSKFMGRFFKIEKKLKKKKLTIEQMDALWDKIKASES</sequence>
<evidence type="ECO:0000313" key="3">
    <source>
        <dbReference type="Proteomes" id="UP000176938"/>
    </source>
</evidence>
<reference evidence="2 3" key="1">
    <citation type="journal article" date="2016" name="Nat. Commun.">
        <title>Thousands of microbial genomes shed light on interconnected biogeochemical processes in an aquifer system.</title>
        <authorList>
            <person name="Anantharaman K."/>
            <person name="Brown C.T."/>
            <person name="Hug L.A."/>
            <person name="Sharon I."/>
            <person name="Castelle C.J."/>
            <person name="Probst A.J."/>
            <person name="Thomas B.C."/>
            <person name="Singh A."/>
            <person name="Wilkins M.J."/>
            <person name="Karaoz U."/>
            <person name="Brodie E.L."/>
            <person name="Williams K.H."/>
            <person name="Hubbard S.S."/>
            <person name="Banfield J.F."/>
        </authorList>
    </citation>
    <scope>NUCLEOTIDE SEQUENCE [LARGE SCALE GENOMIC DNA]</scope>
</reference>
<dbReference type="GO" id="GO:0046081">
    <property type="term" value="P:dUTP catabolic process"/>
    <property type="evidence" value="ECO:0007669"/>
    <property type="project" value="TreeGrafter"/>
</dbReference>
<dbReference type="GO" id="GO:0046047">
    <property type="term" value="P:TTP catabolic process"/>
    <property type="evidence" value="ECO:0007669"/>
    <property type="project" value="TreeGrafter"/>
</dbReference>
<dbReference type="GO" id="GO:0006950">
    <property type="term" value="P:response to stress"/>
    <property type="evidence" value="ECO:0007669"/>
    <property type="project" value="UniProtKB-ARBA"/>
</dbReference>
<keyword evidence="2" id="KW-0378">Hydrolase</keyword>
<dbReference type="SUPFAM" id="SSF101386">
    <property type="entry name" value="all-alpha NTP pyrophosphatases"/>
    <property type="match status" value="2"/>
</dbReference>
<dbReference type="InterPro" id="IPR004518">
    <property type="entry name" value="MazG-like_dom"/>
</dbReference>
<comment type="caution">
    <text evidence="2">The sequence shown here is derived from an EMBL/GenBank/DDBJ whole genome shotgun (WGS) entry which is preliminary data.</text>
</comment>
<feature type="domain" description="NTP pyrophosphohydrolase MazG-like" evidence="1">
    <location>
        <begin position="168"/>
        <end position="233"/>
    </location>
</feature>